<dbReference type="Pfam" id="PF00892">
    <property type="entry name" value="EamA"/>
    <property type="match status" value="1"/>
</dbReference>
<name>A0A3B1DWC9_9ZZZZ</name>
<evidence type="ECO:0000313" key="3">
    <source>
        <dbReference type="EMBL" id="VAX33107.1"/>
    </source>
</evidence>
<keyword evidence="1" id="KW-0472">Membrane</keyword>
<keyword evidence="1" id="KW-1133">Transmembrane helix</keyword>
<feature type="transmembrane region" description="Helical" evidence="1">
    <location>
        <begin position="93"/>
        <end position="112"/>
    </location>
</feature>
<proteinExistence type="predicted"/>
<dbReference type="SUPFAM" id="SSF103481">
    <property type="entry name" value="Multidrug resistance efflux transporter EmrE"/>
    <property type="match status" value="1"/>
</dbReference>
<accession>A0A3B1DWC9</accession>
<sequence>MTWVPLSLLAGLSLAVHSLAMAKLTKNGFDLGRINLNVFFLVFIFVGLQQILSGNGYKLPNSQLIYVFIAAVGAFAIIHFSLMAIAIAPNPGYVSGLTSLSVVVVAIASIFLFDAHFSVSKFLGIALCLLGIYLIGR</sequence>
<dbReference type="AlphaFoldDB" id="A0A3B1DWC9"/>
<dbReference type="GO" id="GO:0016020">
    <property type="term" value="C:membrane"/>
    <property type="evidence" value="ECO:0007669"/>
    <property type="project" value="InterPro"/>
</dbReference>
<evidence type="ECO:0000259" key="2">
    <source>
        <dbReference type="Pfam" id="PF00892"/>
    </source>
</evidence>
<feature type="domain" description="EamA" evidence="2">
    <location>
        <begin position="2"/>
        <end position="136"/>
    </location>
</feature>
<dbReference type="EMBL" id="UOGF01000101">
    <property type="protein sequence ID" value="VAX33107.1"/>
    <property type="molecule type" value="Genomic_DNA"/>
</dbReference>
<organism evidence="3">
    <name type="scientific">hydrothermal vent metagenome</name>
    <dbReference type="NCBI Taxonomy" id="652676"/>
    <lineage>
        <taxon>unclassified sequences</taxon>
        <taxon>metagenomes</taxon>
        <taxon>ecological metagenomes</taxon>
    </lineage>
</organism>
<evidence type="ECO:0000256" key="1">
    <source>
        <dbReference type="SAM" id="Phobius"/>
    </source>
</evidence>
<reference evidence="3" key="1">
    <citation type="submission" date="2018-06" db="EMBL/GenBank/DDBJ databases">
        <authorList>
            <person name="Zhirakovskaya E."/>
        </authorList>
    </citation>
    <scope>NUCLEOTIDE SEQUENCE</scope>
</reference>
<feature type="transmembrane region" description="Helical" evidence="1">
    <location>
        <begin position="64"/>
        <end position="87"/>
    </location>
</feature>
<feature type="transmembrane region" description="Helical" evidence="1">
    <location>
        <begin position="119"/>
        <end position="136"/>
    </location>
</feature>
<dbReference type="InterPro" id="IPR037185">
    <property type="entry name" value="EmrE-like"/>
</dbReference>
<dbReference type="InterPro" id="IPR000620">
    <property type="entry name" value="EamA_dom"/>
</dbReference>
<feature type="transmembrane region" description="Helical" evidence="1">
    <location>
        <begin position="32"/>
        <end position="52"/>
    </location>
</feature>
<keyword evidence="1" id="KW-0812">Transmembrane</keyword>
<gene>
    <name evidence="3" type="ORF">MNBD_NITROSPIRAE01-171</name>
</gene>
<protein>
    <recommendedName>
        <fullName evidence="2">EamA domain-containing protein</fullName>
    </recommendedName>
</protein>